<evidence type="ECO:0000256" key="2">
    <source>
        <dbReference type="ARBA" id="ARBA00022786"/>
    </source>
</evidence>
<evidence type="ECO:0000256" key="4">
    <source>
        <dbReference type="ARBA" id="ARBA00041569"/>
    </source>
</evidence>
<feature type="domain" description="UBC core" evidence="9">
    <location>
        <begin position="1"/>
        <end position="139"/>
    </location>
</feature>
<proteinExistence type="inferred from homology"/>
<evidence type="ECO:0000256" key="5">
    <source>
        <dbReference type="ARBA" id="ARBA00042179"/>
    </source>
</evidence>
<dbReference type="PANTHER" id="PTHR24067">
    <property type="entry name" value="UBIQUITIN-CONJUGATING ENZYME E2"/>
    <property type="match status" value="1"/>
</dbReference>
<sequence length="139" mass="16326">MHEHTAPGLELVKADDFKEWLVDIRVLDPNPLYQNETYRLKFTFSQQYPIEAPEVVFVRDDTHPIPWHPHVYSNGIICLDLLDRAGWTPIHNVESVCVSLQSMLTSNTKKERPEGDEHFVKYNKQRPKDINFVFHDNQV</sequence>
<keyword evidence="11" id="KW-1185">Reference proteome</keyword>
<dbReference type="PROSITE" id="PS50127">
    <property type="entry name" value="UBC_2"/>
    <property type="match status" value="1"/>
</dbReference>
<dbReference type="SMART" id="SM00212">
    <property type="entry name" value="UBCc"/>
    <property type="match status" value="1"/>
</dbReference>
<reference evidence="10" key="1">
    <citation type="journal article" date="2020" name="Stud. Mycol.">
        <title>101 Dothideomycetes genomes: a test case for predicting lifestyles and emergence of pathogens.</title>
        <authorList>
            <person name="Haridas S."/>
            <person name="Albert R."/>
            <person name="Binder M."/>
            <person name="Bloem J."/>
            <person name="Labutti K."/>
            <person name="Salamov A."/>
            <person name="Andreopoulos B."/>
            <person name="Baker S."/>
            <person name="Barry K."/>
            <person name="Bills G."/>
            <person name="Bluhm B."/>
            <person name="Cannon C."/>
            <person name="Castanera R."/>
            <person name="Culley D."/>
            <person name="Daum C."/>
            <person name="Ezra D."/>
            <person name="Gonzalez J."/>
            <person name="Henrissat B."/>
            <person name="Kuo A."/>
            <person name="Liang C."/>
            <person name="Lipzen A."/>
            <person name="Lutzoni F."/>
            <person name="Magnuson J."/>
            <person name="Mondo S."/>
            <person name="Nolan M."/>
            <person name="Ohm R."/>
            <person name="Pangilinan J."/>
            <person name="Park H.-J."/>
            <person name="Ramirez L."/>
            <person name="Alfaro M."/>
            <person name="Sun H."/>
            <person name="Tritt A."/>
            <person name="Yoshinaga Y."/>
            <person name="Zwiers L.-H."/>
            <person name="Turgeon B."/>
            <person name="Goodwin S."/>
            <person name="Spatafora J."/>
            <person name="Crous P."/>
            <person name="Grigoriev I."/>
        </authorList>
    </citation>
    <scope>NUCLEOTIDE SEQUENCE</scope>
    <source>
        <strain evidence="10">ATCC 74209</strain>
    </source>
</reference>
<dbReference type="InterPro" id="IPR016135">
    <property type="entry name" value="UBQ-conjugating_enzyme/RWD"/>
</dbReference>
<keyword evidence="8" id="KW-0547">Nucleotide-binding</keyword>
<dbReference type="Proteomes" id="UP000799536">
    <property type="component" value="Unassembled WGS sequence"/>
</dbReference>
<evidence type="ECO:0000256" key="1">
    <source>
        <dbReference type="ARBA" id="ARBA00022679"/>
    </source>
</evidence>
<evidence type="ECO:0000259" key="9">
    <source>
        <dbReference type="PROSITE" id="PS50127"/>
    </source>
</evidence>
<dbReference type="FunFam" id="3.10.110.10:FF:000072">
    <property type="entry name" value="Ubiquitin-conjugating enzyme E2 W"/>
    <property type="match status" value="1"/>
</dbReference>
<dbReference type="InterPro" id="IPR023313">
    <property type="entry name" value="UBQ-conjugating_AS"/>
</dbReference>
<name>A0A9P4MVV5_9PLEO</name>
<evidence type="ECO:0000256" key="7">
    <source>
        <dbReference type="PROSITE-ProRule" id="PRU10133"/>
    </source>
</evidence>
<gene>
    <name evidence="10" type="ORF">GQ43DRAFT_364570</name>
</gene>
<dbReference type="Gene3D" id="3.10.110.10">
    <property type="entry name" value="Ubiquitin Conjugating Enzyme"/>
    <property type="match status" value="1"/>
</dbReference>
<dbReference type="AlphaFoldDB" id="A0A9P4MVV5"/>
<dbReference type="Pfam" id="PF00179">
    <property type="entry name" value="UQ_con"/>
    <property type="match status" value="1"/>
</dbReference>
<dbReference type="PROSITE" id="PS00183">
    <property type="entry name" value="UBC_1"/>
    <property type="match status" value="1"/>
</dbReference>
<dbReference type="GO" id="GO:0005524">
    <property type="term" value="F:ATP binding"/>
    <property type="evidence" value="ECO:0007669"/>
    <property type="project" value="UniProtKB-UniRule"/>
</dbReference>
<keyword evidence="2 8" id="KW-0833">Ubl conjugation pathway</keyword>
<dbReference type="InterPro" id="IPR000608">
    <property type="entry name" value="UBC"/>
</dbReference>
<evidence type="ECO:0000256" key="3">
    <source>
        <dbReference type="ARBA" id="ARBA00039884"/>
    </source>
</evidence>
<dbReference type="OrthoDB" id="406833at2759"/>
<dbReference type="EMBL" id="ML993875">
    <property type="protein sequence ID" value="KAF2204487.1"/>
    <property type="molecule type" value="Genomic_DNA"/>
</dbReference>
<keyword evidence="8" id="KW-0067">ATP-binding</keyword>
<protein>
    <recommendedName>
        <fullName evidence="3">Ubiquitin-conjugating enzyme E2 2</fullName>
    </recommendedName>
    <alternativeName>
        <fullName evidence="5">E2 ubiquitin-conjugating enzyme 2</fullName>
    </alternativeName>
    <alternativeName>
        <fullName evidence="6">Ubiquitin carrier protein UBC2</fullName>
    </alternativeName>
    <alternativeName>
        <fullName evidence="4">Ubiquitin-protein ligase UBC2</fullName>
    </alternativeName>
</protein>
<dbReference type="CDD" id="cd23808">
    <property type="entry name" value="UBCc_UBE2W"/>
    <property type="match status" value="1"/>
</dbReference>
<keyword evidence="1" id="KW-0808">Transferase</keyword>
<dbReference type="InterPro" id="IPR050113">
    <property type="entry name" value="Ub_conjugating_enzyme"/>
</dbReference>
<evidence type="ECO:0000313" key="10">
    <source>
        <dbReference type="EMBL" id="KAF2204487.1"/>
    </source>
</evidence>
<organism evidence="10 11">
    <name type="scientific">Delitschia confertaspora ATCC 74209</name>
    <dbReference type="NCBI Taxonomy" id="1513339"/>
    <lineage>
        <taxon>Eukaryota</taxon>
        <taxon>Fungi</taxon>
        <taxon>Dikarya</taxon>
        <taxon>Ascomycota</taxon>
        <taxon>Pezizomycotina</taxon>
        <taxon>Dothideomycetes</taxon>
        <taxon>Pleosporomycetidae</taxon>
        <taxon>Pleosporales</taxon>
        <taxon>Delitschiaceae</taxon>
        <taxon>Delitschia</taxon>
    </lineage>
</organism>
<feature type="active site" description="Glycyl thioester intermediate" evidence="7">
    <location>
        <position position="78"/>
    </location>
</feature>
<evidence type="ECO:0000256" key="8">
    <source>
        <dbReference type="RuleBase" id="RU362109"/>
    </source>
</evidence>
<evidence type="ECO:0000313" key="11">
    <source>
        <dbReference type="Proteomes" id="UP000799536"/>
    </source>
</evidence>
<comment type="caution">
    <text evidence="10">The sequence shown here is derived from an EMBL/GenBank/DDBJ whole genome shotgun (WGS) entry which is preliminary data.</text>
</comment>
<dbReference type="SUPFAM" id="SSF54495">
    <property type="entry name" value="UBC-like"/>
    <property type="match status" value="1"/>
</dbReference>
<evidence type="ECO:0000256" key="6">
    <source>
        <dbReference type="ARBA" id="ARBA00042190"/>
    </source>
</evidence>
<dbReference type="GO" id="GO:0016740">
    <property type="term" value="F:transferase activity"/>
    <property type="evidence" value="ECO:0007669"/>
    <property type="project" value="UniProtKB-KW"/>
</dbReference>
<comment type="similarity">
    <text evidence="8">Belongs to the ubiquitin-conjugating enzyme family.</text>
</comment>
<accession>A0A9P4MVV5</accession>